<dbReference type="Gene3D" id="2.60.40.10">
    <property type="entry name" value="Immunoglobulins"/>
    <property type="match status" value="1"/>
</dbReference>
<dbReference type="RefSeq" id="WP_191160150.1">
    <property type="nucleotide sequence ID" value="NZ_JACXAI010000026.1"/>
</dbReference>
<dbReference type="SUPFAM" id="SSF51445">
    <property type="entry name" value="(Trans)glycosidases"/>
    <property type="match status" value="1"/>
</dbReference>
<dbReference type="EMBL" id="JACXAI010000026">
    <property type="protein sequence ID" value="MBD1382198.1"/>
    <property type="molecule type" value="Genomic_DNA"/>
</dbReference>
<dbReference type="AlphaFoldDB" id="A0A926NKC4"/>
<keyword evidence="3" id="KW-0378">Hydrolase</keyword>
<evidence type="ECO:0000256" key="2">
    <source>
        <dbReference type="ARBA" id="ARBA00022729"/>
    </source>
</evidence>
<comment type="similarity">
    <text evidence="1">Belongs to the glycosyl hydrolase 66 family.</text>
</comment>
<organism evidence="3 4">
    <name type="scientific">Metabacillus arenae</name>
    <dbReference type="NCBI Taxonomy" id="2771434"/>
    <lineage>
        <taxon>Bacteria</taxon>
        <taxon>Bacillati</taxon>
        <taxon>Bacillota</taxon>
        <taxon>Bacilli</taxon>
        <taxon>Bacillales</taxon>
        <taxon>Bacillaceae</taxon>
        <taxon>Metabacillus</taxon>
    </lineage>
</organism>
<dbReference type="InterPro" id="IPR025092">
    <property type="entry name" value="Glyco_hydro_66"/>
</dbReference>
<evidence type="ECO:0000313" key="4">
    <source>
        <dbReference type="Proteomes" id="UP000626844"/>
    </source>
</evidence>
<keyword evidence="2" id="KW-0732">Signal</keyword>
<dbReference type="InterPro" id="IPR017853">
    <property type="entry name" value="GH"/>
</dbReference>
<proteinExistence type="inferred from homology"/>
<keyword evidence="4" id="KW-1185">Reference proteome</keyword>
<sequence>MPLQKKYLLIILSFSLLLLIGSVFAMKSYFFPKEQPKEEKQIIQSITTDKASYQPNKPVHFTTNLSDKYSSGKLIITYYHLNQTISQQEIKIENNEAKWTWNPPPEDFKGYLVHVQYESNREKDEQTIAIDVSSDWSKFPRYGFLSKFHDMSNEEMESVVSGLNRFHINGLQFYDWHYKHHQPLKFENNEPSSHWQDISNRPVSLKTIKTYIELAHNRNMKAMAYNLLYGAFGGAENDGVNTEWRLFKDQQKNAHDYHPLPDDWKSDVFLVNSGNSEWQKYVNDQQKMVYEALPFDGWHIDQLGMRGDVYDYDGNHVALDESFQPFLEYTKSEMEDKRLVMNAVNQYGQRQIGRSPVDFLYTEVWDQHKYYSDLKRIIDENSQFSEGKYNTVLAAYMNYEFSNQKGEFNTPGILLANSVIFASGGSHLELGEHMLSKEYFPHENLKMDSSLQKKLINYYDFLVAYENLLRDQLAEVPINIQSSDWVNFSSQPEKGKIWSFAKQKDHKKIIHLINFFDAESLEWRDTNANQSEPKKRGQLNVQLKENKPIKKVWLASPDMKNGVPISLNFKQKNHDVTFTLPSLKYWDMIVIEYEK</sequence>
<dbReference type="InterPro" id="IPR013780">
    <property type="entry name" value="Glyco_hydro_b"/>
</dbReference>
<dbReference type="CDD" id="cd14745">
    <property type="entry name" value="GH66"/>
    <property type="match status" value="1"/>
</dbReference>
<protein>
    <submittedName>
        <fullName evidence="3">Glycoside hydrolase family 66 protein</fullName>
    </submittedName>
</protein>
<comment type="caution">
    <text evidence="3">The sequence shown here is derived from an EMBL/GenBank/DDBJ whole genome shotgun (WGS) entry which is preliminary data.</text>
</comment>
<evidence type="ECO:0000313" key="3">
    <source>
        <dbReference type="EMBL" id="MBD1382198.1"/>
    </source>
</evidence>
<dbReference type="Proteomes" id="UP000626844">
    <property type="component" value="Unassembled WGS sequence"/>
</dbReference>
<accession>A0A926NKC4</accession>
<reference evidence="3" key="1">
    <citation type="submission" date="2020-09" db="EMBL/GenBank/DDBJ databases">
        <title>A novel bacterium of genus Bacillus, isolated from South China Sea.</title>
        <authorList>
            <person name="Huang H."/>
            <person name="Mo K."/>
            <person name="Hu Y."/>
        </authorList>
    </citation>
    <scope>NUCLEOTIDE SEQUENCE</scope>
    <source>
        <strain evidence="3">IB182487</strain>
    </source>
</reference>
<name>A0A926NKC4_9BACI</name>
<dbReference type="Pfam" id="PF13199">
    <property type="entry name" value="Glyco_hydro_66"/>
    <property type="match status" value="1"/>
</dbReference>
<evidence type="ECO:0000256" key="1">
    <source>
        <dbReference type="ARBA" id="ARBA00010837"/>
    </source>
</evidence>
<dbReference type="InterPro" id="IPR013783">
    <property type="entry name" value="Ig-like_fold"/>
</dbReference>
<dbReference type="Gene3D" id="3.20.20.80">
    <property type="entry name" value="Glycosidases"/>
    <property type="match status" value="1"/>
</dbReference>
<dbReference type="Gene3D" id="2.60.40.1180">
    <property type="entry name" value="Golgi alpha-mannosidase II"/>
    <property type="match status" value="1"/>
</dbReference>
<gene>
    <name evidence="3" type="ORF">IC621_18420</name>
</gene>
<dbReference type="GO" id="GO:0016787">
    <property type="term" value="F:hydrolase activity"/>
    <property type="evidence" value="ECO:0007669"/>
    <property type="project" value="UniProtKB-KW"/>
</dbReference>